<evidence type="ECO:0000256" key="3">
    <source>
        <dbReference type="ARBA" id="ARBA00022989"/>
    </source>
</evidence>
<keyword evidence="5" id="KW-0735">Signal-anchor</keyword>
<dbReference type="InterPro" id="IPR037682">
    <property type="entry name" value="TonB_C"/>
</dbReference>
<comment type="function">
    <text evidence="5">Interacts with outer membrane receptor proteins that carry out high-affinity binding and energy dependent uptake into the periplasmic space of specific substrates. It could act to transduce energy from the cytoplasmic membrane to specific energy-requiring processes in the outer membrane, resulting in the release into the periplasm of ligands bound by these outer membrane proteins.</text>
</comment>
<comment type="similarity">
    <text evidence="5">Belongs to the TonB family.</text>
</comment>
<dbReference type="SUPFAM" id="SSF74653">
    <property type="entry name" value="TolA/TonB C-terminal domain"/>
    <property type="match status" value="1"/>
</dbReference>
<protein>
    <recommendedName>
        <fullName evidence="5">Protein TonB</fullName>
    </recommendedName>
</protein>
<organism evidence="7 8">
    <name type="scientific">Parahaliea mediterranea</name>
    <dbReference type="NCBI Taxonomy" id="651086"/>
    <lineage>
        <taxon>Bacteria</taxon>
        <taxon>Pseudomonadati</taxon>
        <taxon>Pseudomonadota</taxon>
        <taxon>Gammaproteobacteria</taxon>
        <taxon>Cellvibrionales</taxon>
        <taxon>Halieaceae</taxon>
        <taxon>Parahaliea</taxon>
    </lineage>
</organism>
<evidence type="ECO:0000313" key="8">
    <source>
        <dbReference type="Proteomes" id="UP000664303"/>
    </source>
</evidence>
<dbReference type="EMBL" id="JAFKCZ010000029">
    <property type="protein sequence ID" value="MBN7799193.1"/>
    <property type="molecule type" value="Genomic_DNA"/>
</dbReference>
<dbReference type="PRINTS" id="PR01374">
    <property type="entry name" value="TONBPROTEIN"/>
</dbReference>
<accession>A0A939DJ32</accession>
<dbReference type="InterPro" id="IPR003538">
    <property type="entry name" value="TonB"/>
</dbReference>
<dbReference type="NCBIfam" id="TIGR01352">
    <property type="entry name" value="tonB_Cterm"/>
    <property type="match status" value="1"/>
</dbReference>
<dbReference type="InterPro" id="IPR006260">
    <property type="entry name" value="TonB/TolA_C"/>
</dbReference>
<comment type="caution">
    <text evidence="7">The sequence shown here is derived from an EMBL/GenBank/DDBJ whole genome shotgun (WGS) entry which is preliminary data.</text>
</comment>
<evidence type="ECO:0000256" key="2">
    <source>
        <dbReference type="ARBA" id="ARBA00022692"/>
    </source>
</evidence>
<evidence type="ECO:0000313" key="7">
    <source>
        <dbReference type="EMBL" id="MBN7799193.1"/>
    </source>
</evidence>
<comment type="subcellular location">
    <subcellularLocation>
        <location evidence="5">Cell inner membrane</location>
        <topology evidence="5">Single-pass membrane protein</topology>
        <orientation evidence="5">Periplasmic side</orientation>
    </subcellularLocation>
    <subcellularLocation>
        <location evidence="1">Membrane</location>
        <topology evidence="1">Single-pass membrane protein</topology>
    </subcellularLocation>
</comment>
<keyword evidence="5" id="KW-0813">Transport</keyword>
<dbReference type="GO" id="GO:0005886">
    <property type="term" value="C:plasma membrane"/>
    <property type="evidence" value="ECO:0007669"/>
    <property type="project" value="UniProtKB-SubCell"/>
</dbReference>
<evidence type="ECO:0000259" key="6">
    <source>
        <dbReference type="PROSITE" id="PS52015"/>
    </source>
</evidence>
<evidence type="ECO:0000256" key="4">
    <source>
        <dbReference type="ARBA" id="ARBA00023136"/>
    </source>
</evidence>
<keyword evidence="5" id="KW-1003">Cell membrane</keyword>
<dbReference type="GO" id="GO:0030288">
    <property type="term" value="C:outer membrane-bounded periplasmic space"/>
    <property type="evidence" value="ECO:0007669"/>
    <property type="project" value="InterPro"/>
</dbReference>
<dbReference type="PROSITE" id="PS52015">
    <property type="entry name" value="TONB_CTD"/>
    <property type="match status" value="1"/>
</dbReference>
<dbReference type="AlphaFoldDB" id="A0A939DJ32"/>
<keyword evidence="3" id="KW-1133">Transmembrane helix</keyword>
<keyword evidence="5" id="KW-0653">Protein transport</keyword>
<keyword evidence="5" id="KW-0997">Cell inner membrane</keyword>
<keyword evidence="4" id="KW-0472">Membrane</keyword>
<dbReference type="GO" id="GO:0015891">
    <property type="term" value="P:siderophore transport"/>
    <property type="evidence" value="ECO:0007669"/>
    <property type="project" value="InterPro"/>
</dbReference>
<gene>
    <name evidence="7" type="ORF">JYP50_21530</name>
</gene>
<dbReference type="GO" id="GO:0015031">
    <property type="term" value="P:protein transport"/>
    <property type="evidence" value="ECO:0007669"/>
    <property type="project" value="UniProtKB-UniRule"/>
</dbReference>
<name>A0A939DJ32_9GAMM</name>
<dbReference type="Pfam" id="PF03544">
    <property type="entry name" value="TonB_C"/>
    <property type="match status" value="1"/>
</dbReference>
<proteinExistence type="inferred from homology"/>
<keyword evidence="8" id="KW-1185">Reference proteome</keyword>
<dbReference type="GO" id="GO:0031992">
    <property type="term" value="F:energy transducer activity"/>
    <property type="evidence" value="ECO:0007669"/>
    <property type="project" value="InterPro"/>
</dbReference>
<feature type="domain" description="TonB C-terminal" evidence="6">
    <location>
        <begin position="8"/>
        <end position="105"/>
    </location>
</feature>
<sequence length="109" mass="12154">MILAICAWCATSIATTVSRPDAYPEHAALNCIEGWVVLSYSVNSEGKAESVNVEESEPTGVFEEAAIKQLMRQNFDPNDVSSETPVQRRHMLRFTYELDDYSYEPCAGT</sequence>
<evidence type="ECO:0000256" key="5">
    <source>
        <dbReference type="RuleBase" id="RU362123"/>
    </source>
</evidence>
<dbReference type="GO" id="GO:0055085">
    <property type="term" value="P:transmembrane transport"/>
    <property type="evidence" value="ECO:0007669"/>
    <property type="project" value="InterPro"/>
</dbReference>
<dbReference type="Proteomes" id="UP000664303">
    <property type="component" value="Unassembled WGS sequence"/>
</dbReference>
<reference evidence="7" key="1">
    <citation type="submission" date="2021-02" db="EMBL/GenBank/DDBJ databases">
        <title>PHA producing bacteria isolated from coastal sediment in Guangdong, Shenzhen.</title>
        <authorList>
            <person name="Zheng W."/>
            <person name="Yu S."/>
            <person name="Huang Y."/>
        </authorList>
    </citation>
    <scope>NUCLEOTIDE SEQUENCE</scope>
    <source>
        <strain evidence="7">TN14-10</strain>
    </source>
</reference>
<evidence type="ECO:0000256" key="1">
    <source>
        <dbReference type="ARBA" id="ARBA00004167"/>
    </source>
</evidence>
<keyword evidence="2" id="KW-0812">Transmembrane</keyword>
<dbReference type="Gene3D" id="3.30.2420.10">
    <property type="entry name" value="TonB"/>
    <property type="match status" value="1"/>
</dbReference>